<dbReference type="GO" id="GO:0042274">
    <property type="term" value="P:ribosomal small subunit biogenesis"/>
    <property type="evidence" value="ECO:0007669"/>
    <property type="project" value="UniProtKB-UniRule"/>
</dbReference>
<dbReference type="NCBIfam" id="TIGR00157">
    <property type="entry name" value="ribosome small subunit-dependent GTPase A"/>
    <property type="match status" value="1"/>
</dbReference>
<feature type="binding site" evidence="10">
    <location>
        <position position="282"/>
    </location>
    <ligand>
        <name>Zn(2+)</name>
        <dbReference type="ChEBI" id="CHEBI:29105"/>
    </ligand>
</feature>
<dbReference type="RefSeq" id="WP_110839173.1">
    <property type="nucleotide sequence ID" value="NZ_QJVJ01000002.1"/>
</dbReference>
<keyword evidence="8 10" id="KW-0694">RNA-binding</keyword>
<dbReference type="InterPro" id="IPR027417">
    <property type="entry name" value="P-loop_NTPase"/>
</dbReference>
<dbReference type="PROSITE" id="PS50936">
    <property type="entry name" value="ENGC_GTPASE"/>
    <property type="match status" value="1"/>
</dbReference>
<dbReference type="GO" id="GO:0003924">
    <property type="term" value="F:GTPase activity"/>
    <property type="evidence" value="ECO:0007669"/>
    <property type="project" value="UniProtKB-UniRule"/>
</dbReference>
<evidence type="ECO:0000256" key="6">
    <source>
        <dbReference type="ARBA" id="ARBA00022801"/>
    </source>
</evidence>
<dbReference type="PANTHER" id="PTHR32120:SF10">
    <property type="entry name" value="SMALL RIBOSOMAL SUBUNIT BIOGENESIS GTPASE RSGA"/>
    <property type="match status" value="1"/>
</dbReference>
<feature type="binding site" evidence="10">
    <location>
        <begin position="201"/>
        <end position="209"/>
    </location>
    <ligand>
        <name>GTP</name>
        <dbReference type="ChEBI" id="CHEBI:37565"/>
    </ligand>
</feature>
<evidence type="ECO:0000256" key="2">
    <source>
        <dbReference type="ARBA" id="ARBA00022517"/>
    </source>
</evidence>
<keyword evidence="7 10" id="KW-0862">Zinc</keyword>
<dbReference type="CDD" id="cd01854">
    <property type="entry name" value="YjeQ_EngC"/>
    <property type="match status" value="1"/>
</dbReference>
<gene>
    <name evidence="10 13" type="primary">rsgA</name>
    <name evidence="13" type="ORF">DLM86_04260</name>
</gene>
<keyword evidence="1 10" id="KW-0963">Cytoplasm</keyword>
<keyword evidence="14" id="KW-1185">Reference proteome</keyword>
<feature type="binding site" evidence="10">
    <location>
        <position position="289"/>
    </location>
    <ligand>
        <name>Zn(2+)</name>
        <dbReference type="ChEBI" id="CHEBI:29105"/>
    </ligand>
</feature>
<evidence type="ECO:0000256" key="7">
    <source>
        <dbReference type="ARBA" id="ARBA00022833"/>
    </source>
</evidence>
<comment type="subunit">
    <text evidence="10">Monomer. Associates with 30S ribosomal subunit, binds 16S rRNA.</text>
</comment>
<dbReference type="EMBL" id="QJVJ01000002">
    <property type="protein sequence ID" value="PYI56644.1"/>
    <property type="molecule type" value="Genomic_DNA"/>
</dbReference>
<dbReference type="Gene3D" id="1.10.40.50">
    <property type="entry name" value="Probable gtpase engc, domain 3"/>
    <property type="match status" value="1"/>
</dbReference>
<evidence type="ECO:0000259" key="12">
    <source>
        <dbReference type="PROSITE" id="PS51721"/>
    </source>
</evidence>
<reference evidence="13 14" key="1">
    <citation type="submission" date="2018-05" db="EMBL/GenBank/DDBJ databases">
        <title>Paenibacillus flagellatus sp. nov., isolated from selenium mineral soil.</title>
        <authorList>
            <person name="Dai X."/>
        </authorList>
    </citation>
    <scope>NUCLEOTIDE SEQUENCE [LARGE SCALE GENOMIC DNA]</scope>
    <source>
        <strain evidence="13 14">DXL2</strain>
    </source>
</reference>
<dbReference type="PANTHER" id="PTHR32120">
    <property type="entry name" value="SMALL RIBOSOMAL SUBUNIT BIOGENESIS GTPASE RSGA"/>
    <property type="match status" value="1"/>
</dbReference>
<keyword evidence="9 10" id="KW-0342">GTP-binding</keyword>
<dbReference type="InterPro" id="IPR030378">
    <property type="entry name" value="G_CP_dom"/>
</dbReference>
<dbReference type="GO" id="GO:0005525">
    <property type="term" value="F:GTP binding"/>
    <property type="evidence" value="ECO:0007669"/>
    <property type="project" value="UniProtKB-UniRule"/>
</dbReference>
<dbReference type="Proteomes" id="UP000247476">
    <property type="component" value="Unassembled WGS sequence"/>
</dbReference>
<comment type="similarity">
    <text evidence="10">Belongs to the TRAFAC class YlqF/YawG GTPase family. RsgA subfamily.</text>
</comment>
<proteinExistence type="inferred from homology"/>
<feature type="binding site" evidence="10">
    <location>
        <begin position="147"/>
        <end position="150"/>
    </location>
    <ligand>
        <name>GTP</name>
        <dbReference type="ChEBI" id="CHEBI:37565"/>
    </ligand>
</feature>
<dbReference type="InterPro" id="IPR010914">
    <property type="entry name" value="RsgA_GTPase_dom"/>
</dbReference>
<evidence type="ECO:0000256" key="4">
    <source>
        <dbReference type="ARBA" id="ARBA00022730"/>
    </source>
</evidence>
<accession>A0A2V5KE85</accession>
<evidence type="ECO:0000256" key="1">
    <source>
        <dbReference type="ARBA" id="ARBA00022490"/>
    </source>
</evidence>
<feature type="domain" description="CP-type G" evidence="12">
    <location>
        <begin position="100"/>
        <end position="259"/>
    </location>
</feature>
<keyword evidence="6 10" id="KW-0378">Hydrolase</keyword>
<keyword evidence="2 10" id="KW-0690">Ribosome biogenesis</keyword>
<dbReference type="GO" id="GO:0005737">
    <property type="term" value="C:cytoplasm"/>
    <property type="evidence" value="ECO:0007669"/>
    <property type="project" value="UniProtKB-SubCell"/>
</dbReference>
<comment type="cofactor">
    <cofactor evidence="10">
        <name>Zn(2+)</name>
        <dbReference type="ChEBI" id="CHEBI:29105"/>
    </cofactor>
    <text evidence="10">Binds 1 zinc ion per subunit.</text>
</comment>
<name>A0A2V5KE85_9BACL</name>
<keyword evidence="3 10" id="KW-0479">Metal-binding</keyword>
<comment type="caution">
    <text evidence="13">The sequence shown here is derived from an EMBL/GenBank/DDBJ whole genome shotgun (WGS) entry which is preliminary data.</text>
</comment>
<keyword evidence="5 10" id="KW-0547">Nucleotide-binding</keyword>
<evidence type="ECO:0000256" key="10">
    <source>
        <dbReference type="HAMAP-Rule" id="MF_01820"/>
    </source>
</evidence>
<evidence type="ECO:0000259" key="11">
    <source>
        <dbReference type="PROSITE" id="PS50936"/>
    </source>
</evidence>
<dbReference type="Pfam" id="PF03193">
    <property type="entry name" value="RsgA_GTPase"/>
    <property type="match status" value="1"/>
</dbReference>
<evidence type="ECO:0000256" key="3">
    <source>
        <dbReference type="ARBA" id="ARBA00022723"/>
    </source>
</evidence>
<evidence type="ECO:0000313" key="13">
    <source>
        <dbReference type="EMBL" id="PYI56644.1"/>
    </source>
</evidence>
<protein>
    <recommendedName>
        <fullName evidence="10">Small ribosomal subunit biogenesis GTPase RsgA</fullName>
        <ecNumber evidence="10">3.6.1.-</ecNumber>
    </recommendedName>
</protein>
<dbReference type="Gene3D" id="3.40.50.300">
    <property type="entry name" value="P-loop containing nucleotide triphosphate hydrolases"/>
    <property type="match status" value="1"/>
</dbReference>
<comment type="subcellular location">
    <subcellularLocation>
        <location evidence="10">Cytoplasm</location>
    </subcellularLocation>
</comment>
<evidence type="ECO:0000256" key="8">
    <source>
        <dbReference type="ARBA" id="ARBA00022884"/>
    </source>
</evidence>
<feature type="binding site" evidence="10">
    <location>
        <position position="287"/>
    </location>
    <ligand>
        <name>Zn(2+)</name>
        <dbReference type="ChEBI" id="CHEBI:29105"/>
    </ligand>
</feature>
<dbReference type="GO" id="GO:0019843">
    <property type="term" value="F:rRNA binding"/>
    <property type="evidence" value="ECO:0007669"/>
    <property type="project" value="UniProtKB-KW"/>
</dbReference>
<dbReference type="GO" id="GO:0046872">
    <property type="term" value="F:metal ion binding"/>
    <property type="evidence" value="ECO:0007669"/>
    <property type="project" value="UniProtKB-KW"/>
</dbReference>
<evidence type="ECO:0000256" key="9">
    <source>
        <dbReference type="ARBA" id="ARBA00023134"/>
    </source>
</evidence>
<sequence length="356" mass="39487">MNEWGWTAERERAFREVAEPGDGFGRVALEHTHLYRIYTERGDMLAEVAGRLRHQAQGRGDYPAVGDWVVIRYREADNRAVIHGILPRTSKFSRKVAGNVTDEQIVAANVDTVFLVNALNLDFNIRRLERYLILAWESGANPVVLLTKADLCEEAERREKVAEAEAAAMGVPVHVVSAAEGEGLAELAPYFGQGRTVALLGSSGVGKSTLVNALYGDAIMAVSGIREGDDKGRHTTTHRELVRLPGGGVLIDTPGMRELQLWHADEGLGQGFRDVEELAAHCRFGDCGHNREPGCAVQEALADGRLAADRYESYLKLQRELAYLARKEDKALQLKEKERWKKIHMDVRRSGRHGGE</sequence>
<organism evidence="13 14">
    <name type="scientific">Paenibacillus flagellatus</name>
    <dbReference type="NCBI Taxonomy" id="2211139"/>
    <lineage>
        <taxon>Bacteria</taxon>
        <taxon>Bacillati</taxon>
        <taxon>Bacillota</taxon>
        <taxon>Bacilli</taxon>
        <taxon>Bacillales</taxon>
        <taxon>Paenibacillaceae</taxon>
        <taxon>Paenibacillus</taxon>
    </lineage>
</organism>
<dbReference type="InterPro" id="IPR004881">
    <property type="entry name" value="Ribosome_biogen_GTPase_RsgA"/>
</dbReference>
<evidence type="ECO:0000256" key="5">
    <source>
        <dbReference type="ARBA" id="ARBA00022741"/>
    </source>
</evidence>
<dbReference type="HAMAP" id="MF_01820">
    <property type="entry name" value="GTPase_RsgA"/>
    <property type="match status" value="1"/>
</dbReference>
<dbReference type="AlphaFoldDB" id="A0A2V5KE85"/>
<keyword evidence="4 10" id="KW-0699">rRNA-binding</keyword>
<dbReference type="PROSITE" id="PS51721">
    <property type="entry name" value="G_CP"/>
    <property type="match status" value="1"/>
</dbReference>
<feature type="binding site" evidence="10">
    <location>
        <position position="295"/>
    </location>
    <ligand>
        <name>Zn(2+)</name>
        <dbReference type="ChEBI" id="CHEBI:29105"/>
    </ligand>
</feature>
<feature type="domain" description="EngC GTPase" evidence="11">
    <location>
        <begin position="108"/>
        <end position="257"/>
    </location>
</feature>
<dbReference type="OrthoDB" id="9809485at2"/>
<comment type="function">
    <text evidence="10">One of several proteins that assist in the late maturation steps of the functional core of the 30S ribosomal subunit. Helps release RbfA from mature subunits. May play a role in the assembly of ribosomal proteins into the subunit. Circularly permuted GTPase that catalyzes slow GTP hydrolysis, GTPase activity is stimulated by the 30S ribosomal subunit.</text>
</comment>
<dbReference type="EC" id="3.6.1.-" evidence="10"/>
<dbReference type="SUPFAM" id="SSF52540">
    <property type="entry name" value="P-loop containing nucleoside triphosphate hydrolases"/>
    <property type="match status" value="1"/>
</dbReference>
<evidence type="ECO:0000313" key="14">
    <source>
        <dbReference type="Proteomes" id="UP000247476"/>
    </source>
</evidence>